<dbReference type="PANTHER" id="PTHR44196">
    <property type="entry name" value="DEHYDROGENASE/REDUCTASE SDR FAMILY MEMBER 7B"/>
    <property type="match status" value="1"/>
</dbReference>
<dbReference type="RefSeq" id="WP_097074790.1">
    <property type="nucleotide sequence ID" value="NZ_OBMQ01000014.1"/>
</dbReference>
<evidence type="ECO:0000256" key="3">
    <source>
        <dbReference type="RuleBase" id="RU000363"/>
    </source>
</evidence>
<accession>A0A285TJR5</accession>
<dbReference type="Pfam" id="PF00106">
    <property type="entry name" value="adh_short"/>
    <property type="match status" value="1"/>
</dbReference>
<evidence type="ECO:0000313" key="4">
    <source>
        <dbReference type="EMBL" id="SOC22579.1"/>
    </source>
</evidence>
<keyword evidence="2" id="KW-0560">Oxidoreductase</keyword>
<dbReference type="OrthoDB" id="9808814at2"/>
<dbReference type="EMBL" id="OBMQ01000014">
    <property type="protein sequence ID" value="SOC22579.1"/>
    <property type="molecule type" value="Genomic_DNA"/>
</dbReference>
<protein>
    <submittedName>
        <fullName evidence="4">Uncharacterized oxidoreductase</fullName>
    </submittedName>
</protein>
<evidence type="ECO:0000313" key="5">
    <source>
        <dbReference type="Proteomes" id="UP000219636"/>
    </source>
</evidence>
<dbReference type="InterPro" id="IPR036291">
    <property type="entry name" value="NAD(P)-bd_dom_sf"/>
</dbReference>
<dbReference type="Proteomes" id="UP000219636">
    <property type="component" value="Unassembled WGS sequence"/>
</dbReference>
<evidence type="ECO:0000256" key="2">
    <source>
        <dbReference type="ARBA" id="ARBA00023002"/>
    </source>
</evidence>
<proteinExistence type="inferred from homology"/>
<dbReference type="AlphaFoldDB" id="A0A285TJR5"/>
<dbReference type="PROSITE" id="PS00061">
    <property type="entry name" value="ADH_SHORT"/>
    <property type="match status" value="1"/>
</dbReference>
<dbReference type="GO" id="GO:0016020">
    <property type="term" value="C:membrane"/>
    <property type="evidence" value="ECO:0007669"/>
    <property type="project" value="TreeGrafter"/>
</dbReference>
<comment type="similarity">
    <text evidence="1 3">Belongs to the short-chain dehydrogenases/reductases (SDR) family.</text>
</comment>
<dbReference type="PRINTS" id="PR00080">
    <property type="entry name" value="SDRFAMILY"/>
</dbReference>
<dbReference type="GO" id="GO:0016491">
    <property type="term" value="F:oxidoreductase activity"/>
    <property type="evidence" value="ECO:0007669"/>
    <property type="project" value="UniProtKB-KW"/>
</dbReference>
<dbReference type="InterPro" id="IPR002347">
    <property type="entry name" value="SDR_fam"/>
</dbReference>
<dbReference type="SUPFAM" id="SSF51735">
    <property type="entry name" value="NAD(P)-binding Rossmann-fold domains"/>
    <property type="match status" value="1"/>
</dbReference>
<dbReference type="Gene3D" id="3.40.50.720">
    <property type="entry name" value="NAD(P)-binding Rossmann-like Domain"/>
    <property type="match status" value="1"/>
</dbReference>
<keyword evidence="5" id="KW-1185">Reference proteome</keyword>
<dbReference type="PANTHER" id="PTHR44196:SF1">
    <property type="entry name" value="DEHYDROGENASE_REDUCTASE SDR FAMILY MEMBER 7B"/>
    <property type="match status" value="1"/>
</dbReference>
<reference evidence="5" key="1">
    <citation type="submission" date="2017-08" db="EMBL/GenBank/DDBJ databases">
        <authorList>
            <person name="Varghese N."/>
            <person name="Submissions S."/>
        </authorList>
    </citation>
    <scope>NUCLEOTIDE SEQUENCE [LARGE SCALE GENOMIC DNA]</scope>
    <source>
        <strain evidence="5">JC22</strain>
    </source>
</reference>
<evidence type="ECO:0000256" key="1">
    <source>
        <dbReference type="ARBA" id="ARBA00006484"/>
    </source>
</evidence>
<dbReference type="PRINTS" id="PR00081">
    <property type="entry name" value="GDHRDH"/>
</dbReference>
<gene>
    <name evidence="4" type="ORF">SAMN05880501_11454</name>
</gene>
<dbReference type="InterPro" id="IPR020904">
    <property type="entry name" value="Sc_DH/Rdtase_CS"/>
</dbReference>
<sequence length="253" mass="27864">MKVSGNTILITGGASGIGLALAQRFINADNTVILVGRREEKLREVQSKYPSVHIKVCDVSLEGDRIELSEWLRKEFPSLNVLINNAGIQQQVNLLKAKQNWSYYQKEITTNIEGPIHLTMLLIHQIIKQAHGTIINISSGLALRPGVWVPIYSATKAAIHSFTVSLRHQLADTIVEVVEVFPPAVNTDLGGVGVHTTGAPLDDFADSVFNRLLKGDLEIGYGDSEKRLSATKLEIDEGTKQAWEGFIKKNPNF</sequence>
<organism evidence="4 5">
    <name type="scientific">Ureibacillus xyleni</name>
    <dbReference type="NCBI Taxonomy" id="614648"/>
    <lineage>
        <taxon>Bacteria</taxon>
        <taxon>Bacillati</taxon>
        <taxon>Bacillota</taxon>
        <taxon>Bacilli</taxon>
        <taxon>Bacillales</taxon>
        <taxon>Caryophanaceae</taxon>
        <taxon>Ureibacillus</taxon>
    </lineage>
</organism>
<name>A0A285TJR5_9BACL</name>